<dbReference type="HAMAP" id="MF_00154">
    <property type="entry name" value="CyoE_CtaB"/>
    <property type="match status" value="1"/>
</dbReference>
<evidence type="ECO:0000256" key="2">
    <source>
        <dbReference type="ARBA" id="ARBA00022679"/>
    </source>
</evidence>
<reference evidence="9 10" key="1">
    <citation type="submission" date="2023-07" db="EMBL/GenBank/DDBJ databases">
        <title>Sorghum-associated microbial communities from plants grown in Nebraska, USA.</title>
        <authorList>
            <person name="Schachtman D."/>
        </authorList>
    </citation>
    <scope>NUCLEOTIDE SEQUENCE [LARGE SCALE GENOMIC DNA]</scope>
    <source>
        <strain evidence="9 10">BE211</strain>
    </source>
</reference>
<evidence type="ECO:0000256" key="3">
    <source>
        <dbReference type="ARBA" id="ARBA00022692"/>
    </source>
</evidence>
<feature type="transmembrane region" description="Helical" evidence="8">
    <location>
        <begin position="188"/>
        <end position="209"/>
    </location>
</feature>
<keyword evidence="10" id="KW-1185">Reference proteome</keyword>
<comment type="similarity">
    <text evidence="8">Belongs to the UbiA prenyltransferase family. Protoheme IX farnesyltransferase subfamily.</text>
</comment>
<gene>
    <name evidence="8" type="primary">ctaB</name>
    <name evidence="9" type="ORF">J2X07_001085</name>
</gene>
<dbReference type="NCBIfam" id="NF003349">
    <property type="entry name" value="PRK04375.1-2"/>
    <property type="match status" value="1"/>
</dbReference>
<feature type="transmembrane region" description="Helical" evidence="8">
    <location>
        <begin position="33"/>
        <end position="53"/>
    </location>
</feature>
<comment type="catalytic activity">
    <reaction evidence="7 8">
        <text>heme b + (2E,6E)-farnesyl diphosphate + H2O = Fe(II)-heme o + diphosphate</text>
        <dbReference type="Rhea" id="RHEA:28070"/>
        <dbReference type="ChEBI" id="CHEBI:15377"/>
        <dbReference type="ChEBI" id="CHEBI:33019"/>
        <dbReference type="ChEBI" id="CHEBI:60344"/>
        <dbReference type="ChEBI" id="CHEBI:60530"/>
        <dbReference type="ChEBI" id="CHEBI:175763"/>
        <dbReference type="EC" id="2.5.1.141"/>
    </reaction>
</comment>
<accession>A0ABU1TY72</accession>
<comment type="caution">
    <text evidence="9">The sequence shown here is derived from an EMBL/GenBank/DDBJ whole genome shotgun (WGS) entry which is preliminary data.</text>
</comment>
<dbReference type="PANTHER" id="PTHR43448:SF2">
    <property type="entry name" value="PROTOHEME IX FARNESYLTRANSFERASE, MITOCHONDRIAL"/>
    <property type="match status" value="1"/>
</dbReference>
<keyword evidence="4 8" id="KW-1133">Transmembrane helix</keyword>
<dbReference type="NCBIfam" id="TIGR01473">
    <property type="entry name" value="cyoE_ctaB"/>
    <property type="match status" value="1"/>
</dbReference>
<name>A0ABU1TY72_9BACL</name>
<dbReference type="GO" id="GO:0016740">
    <property type="term" value="F:transferase activity"/>
    <property type="evidence" value="ECO:0007669"/>
    <property type="project" value="UniProtKB-KW"/>
</dbReference>
<dbReference type="CDD" id="cd13957">
    <property type="entry name" value="PT_UbiA_Cox10"/>
    <property type="match status" value="1"/>
</dbReference>
<dbReference type="PROSITE" id="PS00943">
    <property type="entry name" value="UBIA"/>
    <property type="match status" value="1"/>
</dbReference>
<evidence type="ECO:0000256" key="7">
    <source>
        <dbReference type="ARBA" id="ARBA00047690"/>
    </source>
</evidence>
<evidence type="ECO:0000256" key="4">
    <source>
        <dbReference type="ARBA" id="ARBA00022989"/>
    </source>
</evidence>
<dbReference type="EMBL" id="JAVDWA010000001">
    <property type="protein sequence ID" value="MDR7072110.1"/>
    <property type="molecule type" value="Genomic_DNA"/>
</dbReference>
<feature type="transmembrane region" description="Helical" evidence="8">
    <location>
        <begin position="137"/>
        <end position="155"/>
    </location>
</feature>
<dbReference type="EC" id="2.5.1.141" evidence="8"/>
<keyword evidence="6 8" id="KW-0472">Membrane</keyword>
<dbReference type="PANTHER" id="PTHR43448">
    <property type="entry name" value="PROTOHEME IX FARNESYLTRANSFERASE, MITOCHONDRIAL"/>
    <property type="match status" value="1"/>
</dbReference>
<dbReference type="Proteomes" id="UP001258181">
    <property type="component" value="Unassembled WGS sequence"/>
</dbReference>
<proteinExistence type="inferred from homology"/>
<feature type="transmembrane region" description="Helical" evidence="8">
    <location>
        <begin position="162"/>
        <end position="182"/>
    </location>
</feature>
<feature type="transmembrane region" description="Helical" evidence="8">
    <location>
        <begin position="237"/>
        <end position="252"/>
    </location>
</feature>
<feature type="transmembrane region" description="Helical" evidence="8">
    <location>
        <begin position="110"/>
        <end position="131"/>
    </location>
</feature>
<keyword evidence="2 8" id="KW-0808">Transferase</keyword>
<organism evidence="9 10">
    <name type="scientific">Fictibacillus barbaricus</name>
    <dbReference type="NCBI Taxonomy" id="182136"/>
    <lineage>
        <taxon>Bacteria</taxon>
        <taxon>Bacillati</taxon>
        <taxon>Bacillota</taxon>
        <taxon>Bacilli</taxon>
        <taxon>Bacillales</taxon>
        <taxon>Fictibacillaceae</taxon>
        <taxon>Fictibacillus</taxon>
    </lineage>
</organism>
<comment type="pathway">
    <text evidence="8">Porphyrin-containing compound metabolism; heme O biosynthesis; heme O from protoheme: step 1/1.</text>
</comment>
<dbReference type="InterPro" id="IPR044878">
    <property type="entry name" value="UbiA_sf"/>
</dbReference>
<feature type="transmembrane region" description="Helical" evidence="8">
    <location>
        <begin position="65"/>
        <end position="89"/>
    </location>
</feature>
<protein>
    <recommendedName>
        <fullName evidence="8">Protoheme IX farnesyltransferase</fullName>
        <ecNumber evidence="8">2.5.1.141</ecNumber>
    </recommendedName>
    <alternativeName>
        <fullName evidence="8">Heme B farnesyltransferase</fullName>
    </alternativeName>
    <alternativeName>
        <fullName evidence="8">Heme O synthase</fullName>
    </alternativeName>
</protein>
<evidence type="ECO:0000313" key="9">
    <source>
        <dbReference type="EMBL" id="MDR7072110.1"/>
    </source>
</evidence>
<keyword evidence="5 8" id="KW-0350">Heme biosynthesis</keyword>
<feature type="transmembrane region" description="Helical" evidence="8">
    <location>
        <begin position="258"/>
        <end position="277"/>
    </location>
</feature>
<dbReference type="InterPro" id="IPR000537">
    <property type="entry name" value="UbiA_prenyltransferase"/>
</dbReference>
<dbReference type="InterPro" id="IPR030470">
    <property type="entry name" value="UbiA_prenylTrfase_CS"/>
</dbReference>
<comment type="function">
    <text evidence="8">Converts heme B (protoheme IX) to heme O by substitution of the vinyl group on carbon 2 of heme B porphyrin ring with a hydroxyethyl farnesyl side group.</text>
</comment>
<comment type="subcellular location">
    <subcellularLocation>
        <location evidence="8">Cell membrane</location>
        <topology evidence="8">Multi-pass membrane protein</topology>
    </subcellularLocation>
    <subcellularLocation>
        <location evidence="1">Membrane</location>
        <topology evidence="1">Multi-pass membrane protein</topology>
    </subcellularLocation>
</comment>
<keyword evidence="3 8" id="KW-0812">Transmembrane</keyword>
<evidence type="ECO:0000256" key="5">
    <source>
        <dbReference type="ARBA" id="ARBA00023133"/>
    </source>
</evidence>
<comment type="subunit">
    <text evidence="8">Interacts with CtaA.</text>
</comment>
<evidence type="ECO:0000256" key="1">
    <source>
        <dbReference type="ARBA" id="ARBA00004141"/>
    </source>
</evidence>
<keyword evidence="8" id="KW-1003">Cell membrane</keyword>
<dbReference type="InterPro" id="IPR006369">
    <property type="entry name" value="Protohaem_IX_farnesylTrfase"/>
</dbReference>
<feature type="transmembrane region" description="Helical" evidence="8">
    <location>
        <begin position="289"/>
        <end position="307"/>
    </location>
</feature>
<evidence type="ECO:0000313" key="10">
    <source>
        <dbReference type="Proteomes" id="UP001258181"/>
    </source>
</evidence>
<sequence length="309" mass="34186">MSKTAFEAANKVMEPGPLSESNPSGTWKDFLTIAKLGIVFSNLITTFAGFFLAIKYNDAVFSDNIMTLILCILGAALVIAGGCCLNNYIDRDIDQHMERTIKRPTVTGRIPASQVLWVGIIVSALGTVLLAMTTLTAAVMGLIGLFVYVVVYTMWLKRTHSINTVVGGISGAVPPLIGWASIDANLHWVAWILFLIMFLWQPPHFLALAMKRCEDYRNAGIPMLPVVSGFGITKRQMIWYVAALIPVSLYLFDFGKIYLILASVLGIGWLVLALSGLKTKDDMKWARMMFIYSLNYLTIMFVAMILVNI</sequence>
<dbReference type="Gene3D" id="1.10.357.140">
    <property type="entry name" value="UbiA prenyltransferase"/>
    <property type="match status" value="1"/>
</dbReference>
<evidence type="ECO:0000256" key="8">
    <source>
        <dbReference type="HAMAP-Rule" id="MF_00154"/>
    </source>
</evidence>
<comment type="miscellaneous">
    <text evidence="8">Carbon 2 of the heme B porphyrin ring is defined according to the Fischer nomenclature.</text>
</comment>
<evidence type="ECO:0000256" key="6">
    <source>
        <dbReference type="ARBA" id="ARBA00023136"/>
    </source>
</evidence>
<dbReference type="Pfam" id="PF01040">
    <property type="entry name" value="UbiA"/>
    <property type="match status" value="1"/>
</dbReference>